<reference evidence="2" key="2">
    <citation type="submission" date="2024-10" db="UniProtKB">
        <authorList>
            <consortium name="EnsemblProtists"/>
        </authorList>
    </citation>
    <scope>IDENTIFICATION</scope>
</reference>
<organism evidence="2 3">
    <name type="scientific">Emiliania huxleyi (strain CCMP1516)</name>
    <dbReference type="NCBI Taxonomy" id="280463"/>
    <lineage>
        <taxon>Eukaryota</taxon>
        <taxon>Haptista</taxon>
        <taxon>Haptophyta</taxon>
        <taxon>Prymnesiophyceae</taxon>
        <taxon>Isochrysidales</taxon>
        <taxon>Noelaerhabdaceae</taxon>
        <taxon>Emiliania</taxon>
    </lineage>
</organism>
<feature type="region of interest" description="Disordered" evidence="1">
    <location>
        <begin position="197"/>
        <end position="217"/>
    </location>
</feature>
<dbReference type="Proteomes" id="UP000013827">
    <property type="component" value="Unassembled WGS sequence"/>
</dbReference>
<evidence type="ECO:0008006" key="4">
    <source>
        <dbReference type="Google" id="ProtNLM"/>
    </source>
</evidence>
<proteinExistence type="predicted"/>
<dbReference type="AlphaFoldDB" id="A0A0D3JF33"/>
<feature type="compositionally biased region" description="Pro residues" evidence="1">
    <location>
        <begin position="241"/>
        <end position="252"/>
    </location>
</feature>
<dbReference type="GeneID" id="17267665"/>
<dbReference type="InterPro" id="IPR027443">
    <property type="entry name" value="IPNS-like_sf"/>
</dbReference>
<evidence type="ECO:0000313" key="2">
    <source>
        <dbReference type="EnsemblProtists" id="EOD22118"/>
    </source>
</evidence>
<dbReference type="EnsemblProtists" id="EOD22118">
    <property type="protein sequence ID" value="EOD22118"/>
    <property type="gene ID" value="EMIHUDRAFT_450688"/>
</dbReference>
<feature type="compositionally biased region" description="Basic and acidic residues" evidence="1">
    <location>
        <begin position="300"/>
        <end position="315"/>
    </location>
</feature>
<reference evidence="3" key="1">
    <citation type="journal article" date="2013" name="Nature">
        <title>Pan genome of the phytoplankton Emiliania underpins its global distribution.</title>
        <authorList>
            <person name="Read B.A."/>
            <person name="Kegel J."/>
            <person name="Klute M.J."/>
            <person name="Kuo A."/>
            <person name="Lefebvre S.C."/>
            <person name="Maumus F."/>
            <person name="Mayer C."/>
            <person name="Miller J."/>
            <person name="Monier A."/>
            <person name="Salamov A."/>
            <person name="Young J."/>
            <person name="Aguilar M."/>
            <person name="Claverie J.M."/>
            <person name="Frickenhaus S."/>
            <person name="Gonzalez K."/>
            <person name="Herman E.K."/>
            <person name="Lin Y.C."/>
            <person name="Napier J."/>
            <person name="Ogata H."/>
            <person name="Sarno A.F."/>
            <person name="Shmutz J."/>
            <person name="Schroeder D."/>
            <person name="de Vargas C."/>
            <person name="Verret F."/>
            <person name="von Dassow P."/>
            <person name="Valentin K."/>
            <person name="Van de Peer Y."/>
            <person name="Wheeler G."/>
            <person name="Dacks J.B."/>
            <person name="Delwiche C.F."/>
            <person name="Dyhrman S.T."/>
            <person name="Glockner G."/>
            <person name="John U."/>
            <person name="Richards T."/>
            <person name="Worden A.Z."/>
            <person name="Zhang X."/>
            <person name="Grigoriev I.V."/>
            <person name="Allen A.E."/>
            <person name="Bidle K."/>
            <person name="Borodovsky M."/>
            <person name="Bowler C."/>
            <person name="Brownlee C."/>
            <person name="Cock J.M."/>
            <person name="Elias M."/>
            <person name="Gladyshev V.N."/>
            <person name="Groth M."/>
            <person name="Guda C."/>
            <person name="Hadaegh A."/>
            <person name="Iglesias-Rodriguez M.D."/>
            <person name="Jenkins J."/>
            <person name="Jones B.M."/>
            <person name="Lawson T."/>
            <person name="Leese F."/>
            <person name="Lindquist E."/>
            <person name="Lobanov A."/>
            <person name="Lomsadze A."/>
            <person name="Malik S.B."/>
            <person name="Marsh M.E."/>
            <person name="Mackinder L."/>
            <person name="Mock T."/>
            <person name="Mueller-Roeber B."/>
            <person name="Pagarete A."/>
            <person name="Parker M."/>
            <person name="Probert I."/>
            <person name="Quesneville H."/>
            <person name="Raines C."/>
            <person name="Rensing S.A."/>
            <person name="Riano-Pachon D.M."/>
            <person name="Richier S."/>
            <person name="Rokitta S."/>
            <person name="Shiraiwa Y."/>
            <person name="Soanes D.M."/>
            <person name="van der Giezen M."/>
            <person name="Wahlund T.M."/>
            <person name="Williams B."/>
            <person name="Wilson W."/>
            <person name="Wolfe G."/>
            <person name="Wurch L.L."/>
        </authorList>
    </citation>
    <scope>NUCLEOTIDE SEQUENCE</scope>
</reference>
<evidence type="ECO:0000313" key="3">
    <source>
        <dbReference type="Proteomes" id="UP000013827"/>
    </source>
</evidence>
<name>A0A0D3JF33_EMIH1</name>
<feature type="region of interest" description="Disordered" evidence="1">
    <location>
        <begin position="275"/>
        <end position="315"/>
    </location>
</feature>
<dbReference type="PaxDb" id="2903-EOD22118"/>
<sequence>MAASHESIDVTTINWAEDAARELKAHVYTTLKLPPDLGKRVQQLYGDAERAFDDRASRRQLRVPEDDRDDLDARNGFIDDRKREWLELHTSIPADFGGPVDAPPATRLLECACAVEHAFRALCQQVLEVLARSSPPLAALVAEEARSPLPPPGARESSRGFAESMLRVYRYDSSFRQREGEGHYDMGLLTLIPRSTSPGLQINERKGNGRGRGRPLWRDDSLAHSAALHARRLAAARPRARLPPPARPPLPAPRSASGCRIRRCPLCVRQPLHSRCCASSSDGSSWRRDSADPPRAAASAERRPPATPADRHAADRHAADGLVHALLHRVCVDDA</sequence>
<dbReference type="HOGENOM" id="CLU_830526_0_0_1"/>
<keyword evidence="3" id="KW-1185">Reference proteome</keyword>
<protein>
    <recommendedName>
        <fullName evidence="4">Isopenicillin N synthase-like Fe(2+) 2OG dioxygenase domain-containing protein</fullName>
    </recommendedName>
</protein>
<dbReference type="RefSeq" id="XP_005774547.1">
    <property type="nucleotide sequence ID" value="XM_005774490.1"/>
</dbReference>
<accession>A0A0D3JF33</accession>
<dbReference type="KEGG" id="ehx:EMIHUDRAFT_450688"/>
<evidence type="ECO:0000256" key="1">
    <source>
        <dbReference type="SAM" id="MobiDB-lite"/>
    </source>
</evidence>
<feature type="region of interest" description="Disordered" evidence="1">
    <location>
        <begin position="234"/>
        <end position="257"/>
    </location>
</feature>
<dbReference type="Gene3D" id="2.60.120.330">
    <property type="entry name" value="B-lactam Antibiotic, Isopenicillin N Synthase, Chain"/>
    <property type="match status" value="1"/>
</dbReference>
<feature type="compositionally biased region" description="Low complexity" evidence="1">
    <location>
        <begin position="275"/>
        <end position="284"/>
    </location>
</feature>